<dbReference type="InterPro" id="IPR014710">
    <property type="entry name" value="RmlC-like_jellyroll"/>
</dbReference>
<proteinExistence type="predicted"/>
<dbReference type="Gene3D" id="2.60.120.10">
    <property type="entry name" value="Jelly Rolls"/>
    <property type="match status" value="1"/>
</dbReference>
<dbReference type="AlphaFoldDB" id="A0A7S4LI39"/>
<evidence type="ECO:0008006" key="2">
    <source>
        <dbReference type="Google" id="ProtNLM"/>
    </source>
</evidence>
<organism evidence="1">
    <name type="scientific">Eutreptiella gymnastica</name>
    <dbReference type="NCBI Taxonomy" id="73025"/>
    <lineage>
        <taxon>Eukaryota</taxon>
        <taxon>Discoba</taxon>
        <taxon>Euglenozoa</taxon>
        <taxon>Euglenida</taxon>
        <taxon>Spirocuta</taxon>
        <taxon>Euglenophyceae</taxon>
        <taxon>Eutreptiales</taxon>
        <taxon>Eutreptiaceae</taxon>
        <taxon>Eutreptiella</taxon>
    </lineage>
</organism>
<sequence>MVTTSSRGPVCSRKAPYSETALTANLRRSHPAWRNVTILQESTCLVKARNPLRRFFVASGSIIRLREMDGVQHQMDSRHGRFACGSLHLQRKEPAFATARTTTDVEVYALPADHFNGCLTDSNLAQSVVIGLTQELKSVTRSMRTPLLEQKSARAPIPAISIAAAIESFYRSALNAYINWSLTGKSNHLFPNMHIQVPTRVVYINGFKLLRMSFDERIDPAKTSNPALTRLGLAFAPGILMTPVSSLLEATNAGHMNKEPMYTRWLRGLVPRCAREVIFGVGLNQLSDYCEERMPPLIENKALRTALGSMTAGVLSGYFSHVPHNLSTLKLLNPAQSYLELFRSYAARHTIYVPSSIKGTSRDVLATTIACVFPQAVLIRTMQIVGSFVILNGTINGLKGFF</sequence>
<dbReference type="InterPro" id="IPR018490">
    <property type="entry name" value="cNMP-bd_dom_sf"/>
</dbReference>
<protein>
    <recommendedName>
        <fullName evidence="2">Cyclic nucleotide-binding domain-containing protein</fullName>
    </recommendedName>
</protein>
<reference evidence="1" key="1">
    <citation type="submission" date="2021-01" db="EMBL/GenBank/DDBJ databases">
        <authorList>
            <person name="Corre E."/>
            <person name="Pelletier E."/>
            <person name="Niang G."/>
            <person name="Scheremetjew M."/>
            <person name="Finn R."/>
            <person name="Kale V."/>
            <person name="Holt S."/>
            <person name="Cochrane G."/>
            <person name="Meng A."/>
            <person name="Brown T."/>
            <person name="Cohen L."/>
        </authorList>
    </citation>
    <scope>NUCLEOTIDE SEQUENCE</scope>
    <source>
        <strain evidence="1">CCMP1594</strain>
    </source>
</reference>
<evidence type="ECO:0000313" key="1">
    <source>
        <dbReference type="EMBL" id="CAE0830724.1"/>
    </source>
</evidence>
<gene>
    <name evidence="1" type="ORF">EGYM00163_LOCUS42005</name>
</gene>
<name>A0A7S4LI39_9EUGL</name>
<dbReference type="SUPFAM" id="SSF51206">
    <property type="entry name" value="cAMP-binding domain-like"/>
    <property type="match status" value="1"/>
</dbReference>
<accession>A0A7S4LI39</accession>
<dbReference type="EMBL" id="HBJA01122046">
    <property type="protein sequence ID" value="CAE0830724.1"/>
    <property type="molecule type" value="Transcribed_RNA"/>
</dbReference>